<gene>
    <name evidence="2" type="ORF">A2931_02530</name>
</gene>
<name>A0A1G2EYX7_9BACT</name>
<accession>A0A1G2EYX7</accession>
<dbReference type="Proteomes" id="UP000177486">
    <property type="component" value="Unassembled WGS sequence"/>
</dbReference>
<dbReference type="EMBL" id="MHMQ01000010">
    <property type="protein sequence ID" value="OGZ30963.1"/>
    <property type="molecule type" value="Genomic_DNA"/>
</dbReference>
<reference evidence="2 3" key="1">
    <citation type="journal article" date="2016" name="Nat. Commun.">
        <title>Thousands of microbial genomes shed light on interconnected biogeochemical processes in an aquifer system.</title>
        <authorList>
            <person name="Anantharaman K."/>
            <person name="Brown C.T."/>
            <person name="Hug L.A."/>
            <person name="Sharon I."/>
            <person name="Castelle C.J."/>
            <person name="Probst A.J."/>
            <person name="Thomas B.C."/>
            <person name="Singh A."/>
            <person name="Wilkins M.J."/>
            <person name="Karaoz U."/>
            <person name="Brodie E.L."/>
            <person name="Williams K.H."/>
            <person name="Hubbard S.S."/>
            <person name="Banfield J.F."/>
        </authorList>
    </citation>
    <scope>NUCLEOTIDE SEQUENCE [LARGE SCALE GENOMIC DNA]</scope>
</reference>
<proteinExistence type="predicted"/>
<sequence length="82" mass="9484">MTNPFKNIPKKEPGTHPECRESETFIGNYTVEQFKKLGYLTKRAGSMALDPRGNPSDNPNLSPVFISTEEFRQKKWMYKNTD</sequence>
<dbReference type="AlphaFoldDB" id="A0A1G2EYX7"/>
<organism evidence="2 3">
    <name type="scientific">Candidatus Niyogibacteria bacterium RIFCSPLOWO2_01_FULL_45_48</name>
    <dbReference type="NCBI Taxonomy" id="1801724"/>
    <lineage>
        <taxon>Bacteria</taxon>
        <taxon>Candidatus Niyogiibacteriota</taxon>
    </lineage>
</organism>
<feature type="compositionally biased region" description="Basic and acidic residues" evidence="1">
    <location>
        <begin position="9"/>
        <end position="21"/>
    </location>
</feature>
<comment type="caution">
    <text evidence="2">The sequence shown here is derived from an EMBL/GenBank/DDBJ whole genome shotgun (WGS) entry which is preliminary data.</text>
</comment>
<evidence type="ECO:0000313" key="3">
    <source>
        <dbReference type="Proteomes" id="UP000177486"/>
    </source>
</evidence>
<evidence type="ECO:0000313" key="2">
    <source>
        <dbReference type="EMBL" id="OGZ30963.1"/>
    </source>
</evidence>
<feature type="region of interest" description="Disordered" evidence="1">
    <location>
        <begin position="1"/>
        <end position="21"/>
    </location>
</feature>
<protein>
    <submittedName>
        <fullName evidence="2">Uncharacterized protein</fullName>
    </submittedName>
</protein>
<evidence type="ECO:0000256" key="1">
    <source>
        <dbReference type="SAM" id="MobiDB-lite"/>
    </source>
</evidence>